<name>A0A8I5NHY2_PAPAN</name>
<dbReference type="GeneTree" id="ENSGT00940000163338"/>
<dbReference type="InterPro" id="IPR026737">
    <property type="entry name" value="GOLGA6L"/>
</dbReference>
<accession>A0A8I5NHY2</accession>
<dbReference type="OMA" id="RDSHPQT"/>
<sequence length="93" mass="10035">IHAVFPLAPVITEETPFNWKISLNRIRDQLRDSHPQTSPSVGRGATDTKKKKINNGANPETTTSGGCHSPEDVSLGWPGSWGQRAQGVVEGNC</sequence>
<feature type="region of interest" description="Disordered" evidence="2">
    <location>
        <begin position="28"/>
        <end position="93"/>
    </location>
</feature>
<dbReference type="Proteomes" id="UP000028761">
    <property type="component" value="Unplaced"/>
</dbReference>
<proteinExistence type="inferred from homology"/>
<evidence type="ECO:0000313" key="3">
    <source>
        <dbReference type="Ensembl" id="ENSPANP00000048887.1"/>
    </source>
</evidence>
<dbReference type="PANTHER" id="PTHR23143:SF31">
    <property type="entry name" value="GOLGIN SUBFAMILY A MEMBER 6-LIKE PROTEIN 1-RELATED"/>
    <property type="match status" value="1"/>
</dbReference>
<reference evidence="3" key="2">
    <citation type="submission" date="2025-09" db="UniProtKB">
        <authorList>
            <consortium name="Ensembl"/>
        </authorList>
    </citation>
    <scope>IDENTIFICATION</scope>
</reference>
<dbReference type="Ensembl" id="ENSPANT00000067624.1">
    <property type="protein sequence ID" value="ENSPANP00000048887.1"/>
    <property type="gene ID" value="ENSPANG00000048199.1"/>
</dbReference>
<dbReference type="AlphaFoldDB" id="A0A8I5NHY2"/>
<organism evidence="3 4">
    <name type="scientific">Papio anubis</name>
    <name type="common">Olive baboon</name>
    <dbReference type="NCBI Taxonomy" id="9555"/>
    <lineage>
        <taxon>Eukaryota</taxon>
        <taxon>Metazoa</taxon>
        <taxon>Chordata</taxon>
        <taxon>Craniata</taxon>
        <taxon>Vertebrata</taxon>
        <taxon>Euteleostomi</taxon>
        <taxon>Mammalia</taxon>
        <taxon>Eutheria</taxon>
        <taxon>Euarchontoglires</taxon>
        <taxon>Primates</taxon>
        <taxon>Haplorrhini</taxon>
        <taxon>Catarrhini</taxon>
        <taxon>Cercopithecidae</taxon>
        <taxon>Cercopithecinae</taxon>
        <taxon>Papio</taxon>
    </lineage>
</organism>
<evidence type="ECO:0000313" key="4">
    <source>
        <dbReference type="Proteomes" id="UP000028761"/>
    </source>
</evidence>
<evidence type="ECO:0000256" key="2">
    <source>
        <dbReference type="SAM" id="MobiDB-lite"/>
    </source>
</evidence>
<protein>
    <submittedName>
        <fullName evidence="3">Uncharacterized protein</fullName>
    </submittedName>
</protein>
<reference evidence="3" key="1">
    <citation type="submission" date="2025-08" db="UniProtKB">
        <authorList>
            <consortium name="Ensembl"/>
        </authorList>
    </citation>
    <scope>IDENTIFICATION</scope>
</reference>
<comment type="similarity">
    <text evidence="1">Belongs to the GOLGA6 family.</text>
</comment>
<feature type="compositionally biased region" description="Polar residues" evidence="2">
    <location>
        <begin position="55"/>
        <end position="66"/>
    </location>
</feature>
<dbReference type="PANTHER" id="PTHR23143">
    <property type="entry name" value="TRICHOHYALIN-RELATED"/>
    <property type="match status" value="1"/>
</dbReference>
<keyword evidence="4" id="KW-1185">Reference proteome</keyword>
<evidence type="ECO:0000256" key="1">
    <source>
        <dbReference type="ARBA" id="ARBA00008368"/>
    </source>
</evidence>